<reference evidence="1 2" key="1">
    <citation type="journal article" date="2019" name="Sci. Rep.">
        <title>Orb-weaving spider Araneus ventricosus genome elucidates the spidroin gene catalogue.</title>
        <authorList>
            <person name="Kono N."/>
            <person name="Nakamura H."/>
            <person name="Ohtoshi R."/>
            <person name="Moran D.A.P."/>
            <person name="Shinohara A."/>
            <person name="Yoshida Y."/>
            <person name="Fujiwara M."/>
            <person name="Mori M."/>
            <person name="Tomita M."/>
            <person name="Arakawa K."/>
        </authorList>
    </citation>
    <scope>NUCLEOTIDE SEQUENCE [LARGE SCALE GENOMIC DNA]</scope>
</reference>
<evidence type="ECO:0000313" key="2">
    <source>
        <dbReference type="Proteomes" id="UP000499080"/>
    </source>
</evidence>
<dbReference type="Proteomes" id="UP000499080">
    <property type="component" value="Unassembled WGS sequence"/>
</dbReference>
<gene>
    <name evidence="1" type="ORF">AVEN_176006_1</name>
</gene>
<comment type="caution">
    <text evidence="1">The sequence shown here is derived from an EMBL/GenBank/DDBJ whole genome shotgun (WGS) entry which is preliminary data.</text>
</comment>
<sequence>MRWKQHRLQKGRTSLKDMLHFKDCSREVGEHVVFGYEGEFFSGKFSSITESGVNIISMLRTLKSWKWPNKSDMMEYLWKDVVEYIVNPKIVCKRGFYAVPQLQNIG</sequence>
<keyword evidence="2" id="KW-1185">Reference proteome</keyword>
<protein>
    <submittedName>
        <fullName evidence="1">Uncharacterized protein</fullName>
    </submittedName>
</protein>
<name>A0A4Y2EN96_ARAVE</name>
<proteinExistence type="predicted"/>
<evidence type="ECO:0000313" key="1">
    <source>
        <dbReference type="EMBL" id="GBM29375.1"/>
    </source>
</evidence>
<dbReference type="OrthoDB" id="71166at2759"/>
<accession>A0A4Y2EN96</accession>
<dbReference type="EMBL" id="BGPR01000634">
    <property type="protein sequence ID" value="GBM29375.1"/>
    <property type="molecule type" value="Genomic_DNA"/>
</dbReference>
<organism evidence="1 2">
    <name type="scientific">Araneus ventricosus</name>
    <name type="common">Orbweaver spider</name>
    <name type="synonym">Epeira ventricosa</name>
    <dbReference type="NCBI Taxonomy" id="182803"/>
    <lineage>
        <taxon>Eukaryota</taxon>
        <taxon>Metazoa</taxon>
        <taxon>Ecdysozoa</taxon>
        <taxon>Arthropoda</taxon>
        <taxon>Chelicerata</taxon>
        <taxon>Arachnida</taxon>
        <taxon>Araneae</taxon>
        <taxon>Araneomorphae</taxon>
        <taxon>Entelegynae</taxon>
        <taxon>Araneoidea</taxon>
        <taxon>Araneidae</taxon>
        <taxon>Araneus</taxon>
    </lineage>
</organism>
<dbReference type="AlphaFoldDB" id="A0A4Y2EN96"/>